<protein>
    <submittedName>
        <fullName evidence="2">Uncharacterized protein</fullName>
    </submittedName>
</protein>
<name>A0A0L6VWG2_9BASI</name>
<keyword evidence="3" id="KW-1185">Reference proteome</keyword>
<feature type="compositionally biased region" description="Low complexity" evidence="1">
    <location>
        <begin position="1"/>
        <end position="19"/>
    </location>
</feature>
<dbReference type="EMBL" id="LAVV01000111">
    <property type="protein sequence ID" value="KNZ64615.1"/>
    <property type="molecule type" value="Genomic_DNA"/>
</dbReference>
<proteinExistence type="predicted"/>
<feature type="compositionally biased region" description="Polar residues" evidence="1">
    <location>
        <begin position="92"/>
        <end position="101"/>
    </location>
</feature>
<sequence>MNQPACQPAEELQEQQQPPWLGHGSGPCDEPDGLLTPTQSCSSKHPDGPASSFHPATDLSNLLSQYVLNPSSFPDPPFSASDPSLGPCPSFPHSSSTSNYLAHSPQPLPARRATVSSLPSRLPHFNQAYHPTALLAPDPSIHSPPPPLDAPYNLLAGWDSTPNCFPLFNQPHHHHQLIGSPCKDAEFTIVSIIISDIHRRSIPPFFIFIFLF</sequence>
<evidence type="ECO:0000256" key="1">
    <source>
        <dbReference type="SAM" id="MobiDB-lite"/>
    </source>
</evidence>
<evidence type="ECO:0000313" key="3">
    <source>
        <dbReference type="Proteomes" id="UP000037035"/>
    </source>
</evidence>
<dbReference type="AlphaFoldDB" id="A0A0L6VWG2"/>
<feature type="region of interest" description="Disordered" evidence="1">
    <location>
        <begin position="1"/>
        <end position="57"/>
    </location>
</feature>
<accession>A0A0L6VWG2</accession>
<gene>
    <name evidence="2" type="ORF">VP01_100g9</name>
</gene>
<dbReference type="Proteomes" id="UP000037035">
    <property type="component" value="Unassembled WGS sequence"/>
</dbReference>
<comment type="caution">
    <text evidence="2">The sequence shown here is derived from an EMBL/GenBank/DDBJ whole genome shotgun (WGS) entry which is preliminary data.</text>
</comment>
<reference evidence="2 3" key="1">
    <citation type="submission" date="2015-08" db="EMBL/GenBank/DDBJ databases">
        <title>Next Generation Sequencing and Analysis of the Genome of Puccinia sorghi L Schw, the Causal Agent of Maize Common Rust.</title>
        <authorList>
            <person name="Rochi L."/>
            <person name="Burguener G."/>
            <person name="Darino M."/>
            <person name="Turjanski A."/>
            <person name="Kreff E."/>
            <person name="Dieguez M.J."/>
            <person name="Sacco F."/>
        </authorList>
    </citation>
    <scope>NUCLEOTIDE SEQUENCE [LARGE SCALE GENOMIC DNA]</scope>
    <source>
        <strain evidence="2 3">RO10H11247</strain>
    </source>
</reference>
<dbReference type="VEuPathDB" id="FungiDB:VP01_100g9"/>
<evidence type="ECO:0000313" key="2">
    <source>
        <dbReference type="EMBL" id="KNZ64615.1"/>
    </source>
</evidence>
<feature type="region of interest" description="Disordered" evidence="1">
    <location>
        <begin position="74"/>
        <end position="105"/>
    </location>
</feature>
<organism evidence="2 3">
    <name type="scientific">Puccinia sorghi</name>
    <dbReference type="NCBI Taxonomy" id="27349"/>
    <lineage>
        <taxon>Eukaryota</taxon>
        <taxon>Fungi</taxon>
        <taxon>Dikarya</taxon>
        <taxon>Basidiomycota</taxon>
        <taxon>Pucciniomycotina</taxon>
        <taxon>Pucciniomycetes</taxon>
        <taxon>Pucciniales</taxon>
        <taxon>Pucciniaceae</taxon>
        <taxon>Puccinia</taxon>
    </lineage>
</organism>
<dbReference type="STRING" id="27349.A0A0L6VWG2"/>